<dbReference type="Pfam" id="PF01148">
    <property type="entry name" value="CTP_transf_1"/>
    <property type="match status" value="1"/>
</dbReference>
<feature type="transmembrane region" description="Helical" evidence="17">
    <location>
        <begin position="12"/>
        <end position="34"/>
    </location>
</feature>
<name>A0A835M1Y0_9MAGN</name>
<protein>
    <recommendedName>
        <fullName evidence="6 16">Phosphatidate cytidylyltransferase</fullName>
        <ecNumber evidence="6 16">2.7.7.41</ecNumber>
    </recommendedName>
</protein>
<keyword evidence="7" id="KW-0444">Lipid biosynthesis</keyword>
<evidence type="ECO:0000256" key="5">
    <source>
        <dbReference type="ARBA" id="ARBA00010185"/>
    </source>
</evidence>
<dbReference type="GO" id="GO:0005789">
    <property type="term" value="C:endoplasmic reticulum membrane"/>
    <property type="evidence" value="ECO:0007669"/>
    <property type="project" value="TreeGrafter"/>
</dbReference>
<feature type="transmembrane region" description="Helical" evidence="17">
    <location>
        <begin position="62"/>
        <end position="84"/>
    </location>
</feature>
<comment type="pathway">
    <text evidence="4">Lipid metabolism.</text>
</comment>
<keyword evidence="19" id="KW-1185">Reference proteome</keyword>
<reference evidence="18 19" key="1">
    <citation type="submission" date="2020-10" db="EMBL/GenBank/DDBJ databases">
        <title>The Coptis chinensis genome and diversification of protoberbering-type alkaloids.</title>
        <authorList>
            <person name="Wang B."/>
            <person name="Shu S."/>
            <person name="Song C."/>
            <person name="Liu Y."/>
        </authorList>
    </citation>
    <scope>NUCLEOTIDE SEQUENCE [LARGE SCALE GENOMIC DNA]</scope>
    <source>
        <strain evidence="18">HL-2020</strain>
        <tissue evidence="18">Leaf</tissue>
    </source>
</reference>
<dbReference type="GO" id="GO:0004605">
    <property type="term" value="F:phosphatidate cytidylyltransferase activity"/>
    <property type="evidence" value="ECO:0007669"/>
    <property type="project" value="UniProtKB-EC"/>
</dbReference>
<evidence type="ECO:0000256" key="16">
    <source>
        <dbReference type="RuleBase" id="RU003938"/>
    </source>
</evidence>
<keyword evidence="14" id="KW-0594">Phospholipid biosynthesis</keyword>
<comment type="catalytic activity">
    <reaction evidence="1 16">
        <text>a 1,2-diacyl-sn-glycero-3-phosphate + CTP + H(+) = a CDP-1,2-diacyl-sn-glycerol + diphosphate</text>
        <dbReference type="Rhea" id="RHEA:16229"/>
        <dbReference type="ChEBI" id="CHEBI:15378"/>
        <dbReference type="ChEBI" id="CHEBI:33019"/>
        <dbReference type="ChEBI" id="CHEBI:37563"/>
        <dbReference type="ChEBI" id="CHEBI:58332"/>
        <dbReference type="ChEBI" id="CHEBI:58608"/>
        <dbReference type="EC" id="2.7.7.41"/>
    </reaction>
</comment>
<evidence type="ECO:0000256" key="15">
    <source>
        <dbReference type="ARBA" id="ARBA00023264"/>
    </source>
</evidence>
<dbReference type="PROSITE" id="PS01315">
    <property type="entry name" value="CDS"/>
    <property type="match status" value="1"/>
</dbReference>
<comment type="caution">
    <text evidence="18">The sequence shown here is derived from an EMBL/GenBank/DDBJ whole genome shotgun (WGS) entry which is preliminary data.</text>
</comment>
<organism evidence="18 19">
    <name type="scientific">Coptis chinensis</name>
    <dbReference type="NCBI Taxonomy" id="261450"/>
    <lineage>
        <taxon>Eukaryota</taxon>
        <taxon>Viridiplantae</taxon>
        <taxon>Streptophyta</taxon>
        <taxon>Embryophyta</taxon>
        <taxon>Tracheophyta</taxon>
        <taxon>Spermatophyta</taxon>
        <taxon>Magnoliopsida</taxon>
        <taxon>Ranunculales</taxon>
        <taxon>Ranunculaceae</taxon>
        <taxon>Coptidoideae</taxon>
        <taxon>Coptis</taxon>
    </lineage>
</organism>
<comment type="similarity">
    <text evidence="5 16">Belongs to the CDS family.</text>
</comment>
<dbReference type="UniPathway" id="UPA00557">
    <property type="reaction ID" value="UER00614"/>
</dbReference>
<evidence type="ECO:0000256" key="7">
    <source>
        <dbReference type="ARBA" id="ARBA00022516"/>
    </source>
</evidence>
<sequence>MSVLNVLCSWQTLWVIFSGLRVLERTYLLVGWLYCDPDPMFKPESYSLPGWFPWKEVSVLPVQWHALCLGLFASIIAPFGGFFASGFKRAFKVKDFGDSIPGHGGIMDRMDCQMVMLFFAYIYHQSFIKSQNYSVEMIFDQILRNLTSEEQHNLYIKLGQVFS</sequence>
<keyword evidence="9 16" id="KW-0812">Transmembrane</keyword>
<dbReference type="InterPro" id="IPR000374">
    <property type="entry name" value="PC_trans"/>
</dbReference>
<evidence type="ECO:0000256" key="2">
    <source>
        <dbReference type="ARBA" id="ARBA00004141"/>
    </source>
</evidence>
<comment type="pathway">
    <text evidence="3 16">Phospholipid metabolism; CDP-diacylglycerol biosynthesis; CDP-diacylglycerol from sn-glycerol 3-phosphate: step 3/3.</text>
</comment>
<evidence type="ECO:0000256" key="4">
    <source>
        <dbReference type="ARBA" id="ARBA00005189"/>
    </source>
</evidence>
<evidence type="ECO:0000256" key="3">
    <source>
        <dbReference type="ARBA" id="ARBA00005119"/>
    </source>
</evidence>
<proteinExistence type="inferred from homology"/>
<keyword evidence="8 16" id="KW-0808">Transferase</keyword>
<dbReference type="Proteomes" id="UP000631114">
    <property type="component" value="Unassembled WGS sequence"/>
</dbReference>
<dbReference type="EC" id="2.7.7.41" evidence="6 16"/>
<evidence type="ECO:0000313" key="19">
    <source>
        <dbReference type="Proteomes" id="UP000631114"/>
    </source>
</evidence>
<dbReference type="InterPro" id="IPR016720">
    <property type="entry name" value="PC_Trfase_euk"/>
</dbReference>
<evidence type="ECO:0000313" key="18">
    <source>
        <dbReference type="EMBL" id="KAF9611154.1"/>
    </source>
</evidence>
<evidence type="ECO:0000256" key="1">
    <source>
        <dbReference type="ARBA" id="ARBA00001698"/>
    </source>
</evidence>
<accession>A0A835M1Y0</accession>
<evidence type="ECO:0000256" key="14">
    <source>
        <dbReference type="ARBA" id="ARBA00023209"/>
    </source>
</evidence>
<dbReference type="AlphaFoldDB" id="A0A835M1Y0"/>
<dbReference type="PANTHER" id="PTHR13773">
    <property type="entry name" value="PHOSPHATIDATE CYTIDYLYLTRANSFERASE"/>
    <property type="match status" value="1"/>
</dbReference>
<keyword evidence="10 16" id="KW-0548">Nucleotidyltransferase</keyword>
<dbReference type="EMBL" id="JADFTS010000004">
    <property type="protein sequence ID" value="KAF9611154.1"/>
    <property type="molecule type" value="Genomic_DNA"/>
</dbReference>
<comment type="subcellular location">
    <subcellularLocation>
        <location evidence="2">Membrane</location>
        <topology evidence="2">Multi-pass membrane protein</topology>
    </subcellularLocation>
</comment>
<dbReference type="GO" id="GO:0016024">
    <property type="term" value="P:CDP-diacylglycerol biosynthetic process"/>
    <property type="evidence" value="ECO:0007669"/>
    <property type="project" value="UniProtKB-UniPathway"/>
</dbReference>
<gene>
    <name evidence="18" type="ORF">IFM89_027240</name>
</gene>
<keyword evidence="13 17" id="KW-0472">Membrane</keyword>
<evidence type="ECO:0000256" key="6">
    <source>
        <dbReference type="ARBA" id="ARBA00012487"/>
    </source>
</evidence>
<keyword evidence="11 17" id="KW-1133">Transmembrane helix</keyword>
<evidence type="ECO:0000256" key="8">
    <source>
        <dbReference type="ARBA" id="ARBA00022679"/>
    </source>
</evidence>
<evidence type="ECO:0000256" key="9">
    <source>
        <dbReference type="ARBA" id="ARBA00022692"/>
    </source>
</evidence>
<evidence type="ECO:0000256" key="11">
    <source>
        <dbReference type="ARBA" id="ARBA00022989"/>
    </source>
</evidence>
<keyword evidence="12" id="KW-0443">Lipid metabolism</keyword>
<evidence type="ECO:0000256" key="13">
    <source>
        <dbReference type="ARBA" id="ARBA00023136"/>
    </source>
</evidence>
<evidence type="ECO:0000256" key="17">
    <source>
        <dbReference type="SAM" id="Phobius"/>
    </source>
</evidence>
<evidence type="ECO:0000256" key="10">
    <source>
        <dbReference type="ARBA" id="ARBA00022695"/>
    </source>
</evidence>
<dbReference type="OrthoDB" id="10260889at2759"/>
<evidence type="ECO:0000256" key="12">
    <source>
        <dbReference type="ARBA" id="ARBA00023098"/>
    </source>
</evidence>
<dbReference type="PANTHER" id="PTHR13773:SF8">
    <property type="entry name" value="PHOSPHATIDATE CYTIDYLYLTRANSFERASE, PHOTORECEPTOR-SPECIFIC"/>
    <property type="match status" value="1"/>
</dbReference>
<keyword evidence="15" id="KW-1208">Phospholipid metabolism</keyword>